<evidence type="ECO:0000256" key="4">
    <source>
        <dbReference type="ARBA" id="ARBA00022525"/>
    </source>
</evidence>
<dbReference type="Proteomes" id="UP001634007">
    <property type="component" value="Unassembled WGS sequence"/>
</dbReference>
<dbReference type="FunFam" id="2.160.20.10:FF:000004">
    <property type="entry name" value="Pectin lyase-like superfamily protein"/>
    <property type="match status" value="1"/>
</dbReference>
<dbReference type="PROSITE" id="PS00502">
    <property type="entry name" value="POLYGALACTURONASE"/>
    <property type="match status" value="1"/>
</dbReference>
<keyword evidence="3" id="KW-0134">Cell wall</keyword>
<comment type="subcellular location">
    <subcellularLocation>
        <location evidence="1">Secreted</location>
        <location evidence="1">Cell wall</location>
    </subcellularLocation>
</comment>
<comment type="similarity">
    <text evidence="2 9">Belongs to the glycosyl hydrolase 28 family.</text>
</comment>
<keyword evidence="11" id="KW-0732">Signal</keyword>
<accession>A0ABD3II37</accession>
<feature type="signal peptide" evidence="11">
    <location>
        <begin position="1"/>
        <end position="23"/>
    </location>
</feature>
<evidence type="ECO:0000256" key="5">
    <source>
        <dbReference type="ARBA" id="ARBA00022801"/>
    </source>
</evidence>
<dbReference type="InterPro" id="IPR012334">
    <property type="entry name" value="Pectin_lyas_fold"/>
</dbReference>
<keyword evidence="6 9" id="KW-0326">Glycosidase</keyword>
<reference evidence="12 13" key="1">
    <citation type="submission" date="2024-11" db="EMBL/GenBank/DDBJ databases">
        <title>Chromosome-level genome assembly of Eucalyptus globulus Labill. provides insights into its genome evolution.</title>
        <authorList>
            <person name="Li X."/>
        </authorList>
    </citation>
    <scope>NUCLEOTIDE SEQUENCE [LARGE SCALE GENOMIC DNA]</scope>
    <source>
        <strain evidence="12">CL2024</strain>
        <tissue evidence="12">Fresh tender leaves</tissue>
    </source>
</reference>
<comment type="caution">
    <text evidence="12">The sequence shown here is derived from an EMBL/GenBank/DDBJ whole genome shotgun (WGS) entry which is preliminary data.</text>
</comment>
<dbReference type="Pfam" id="PF00295">
    <property type="entry name" value="Glyco_hydro_28"/>
    <property type="match status" value="2"/>
</dbReference>
<keyword evidence="4" id="KW-0964">Secreted</keyword>
<keyword evidence="7" id="KW-0961">Cell wall biogenesis/degradation</keyword>
<dbReference type="InterPro" id="IPR000743">
    <property type="entry name" value="Glyco_hydro_28"/>
</dbReference>
<dbReference type="SMART" id="SM00710">
    <property type="entry name" value="PbH1"/>
    <property type="match status" value="5"/>
</dbReference>
<sequence>MAIKSYIGALLLLLLSFPSTINAQVFQVENYSAKGGGIPDIKQSLLGAWKKACASTTRAKVFIAGGTFALSEVVLEGPCKAHVEFEIRGRLQAPADPSRFKTDGWVVFQRIDGLTVSGGGTFDGQGKIAWGQNDCDRNTNCRTLPTNLRFNFVSNAIIHNVTTLDSKNFHVNVLGAKNLTFKNFHVNAPGDSVNTDGIHIGRSLGVNILDTDIKTGDDCVSLGDGSRQITVRGVTCGPGHGISVGSLGKYDNEEPVSGVFVTNCTITGATNGARIKTWLASKIGIATDMHFQDVQMNGVANPVLIDQGYCPFNQCQAQIPSLVKISNVSFKRIRGTSSTKVAVKIACSKRIPCEGVEIADINLVYKGPDGPATSECSNVRPLISGMQNPLACAEIVKISDVSFRNIRGTSATPLAVKLVYSRGVPCQKVELADNNLRYNGRNGASTSQSANMKPTITGKSSLPICAGS</sequence>
<keyword evidence="13" id="KW-1185">Reference proteome</keyword>
<evidence type="ECO:0000313" key="13">
    <source>
        <dbReference type="Proteomes" id="UP001634007"/>
    </source>
</evidence>
<organism evidence="12 13">
    <name type="scientific">Eucalyptus globulus</name>
    <name type="common">Tasmanian blue gum</name>
    <dbReference type="NCBI Taxonomy" id="34317"/>
    <lineage>
        <taxon>Eukaryota</taxon>
        <taxon>Viridiplantae</taxon>
        <taxon>Streptophyta</taxon>
        <taxon>Embryophyta</taxon>
        <taxon>Tracheophyta</taxon>
        <taxon>Spermatophyta</taxon>
        <taxon>Magnoliopsida</taxon>
        <taxon>eudicotyledons</taxon>
        <taxon>Gunneridae</taxon>
        <taxon>Pentapetalae</taxon>
        <taxon>rosids</taxon>
        <taxon>malvids</taxon>
        <taxon>Myrtales</taxon>
        <taxon>Myrtaceae</taxon>
        <taxon>Myrtoideae</taxon>
        <taxon>Eucalypteae</taxon>
        <taxon>Eucalyptus</taxon>
    </lineage>
</organism>
<dbReference type="InterPro" id="IPR011050">
    <property type="entry name" value="Pectin_lyase_fold/virulence"/>
</dbReference>
<feature type="chain" id="PRO_5044776260" description="Exopolygalacturonase-like" evidence="11">
    <location>
        <begin position="24"/>
        <end position="468"/>
    </location>
</feature>
<dbReference type="InterPro" id="IPR006626">
    <property type="entry name" value="PbH1"/>
</dbReference>
<evidence type="ECO:0008006" key="14">
    <source>
        <dbReference type="Google" id="ProtNLM"/>
    </source>
</evidence>
<evidence type="ECO:0000256" key="1">
    <source>
        <dbReference type="ARBA" id="ARBA00004191"/>
    </source>
</evidence>
<dbReference type="GO" id="GO:0071555">
    <property type="term" value="P:cell wall organization"/>
    <property type="evidence" value="ECO:0007669"/>
    <property type="project" value="UniProtKB-KW"/>
</dbReference>
<feature type="compositionally biased region" description="Polar residues" evidence="10">
    <location>
        <begin position="442"/>
        <end position="460"/>
    </location>
</feature>
<name>A0ABD3II37_EUCGL</name>
<evidence type="ECO:0000256" key="2">
    <source>
        <dbReference type="ARBA" id="ARBA00008834"/>
    </source>
</evidence>
<feature type="region of interest" description="Disordered" evidence="10">
    <location>
        <begin position="440"/>
        <end position="468"/>
    </location>
</feature>
<dbReference type="SUPFAM" id="SSF51126">
    <property type="entry name" value="Pectin lyase-like"/>
    <property type="match status" value="2"/>
</dbReference>
<evidence type="ECO:0000256" key="7">
    <source>
        <dbReference type="ARBA" id="ARBA00023316"/>
    </source>
</evidence>
<gene>
    <name evidence="12" type="ORF">ACJRO7_006520</name>
</gene>
<feature type="active site" evidence="8">
    <location>
        <position position="240"/>
    </location>
</feature>
<evidence type="ECO:0000256" key="8">
    <source>
        <dbReference type="PROSITE-ProRule" id="PRU10052"/>
    </source>
</evidence>
<evidence type="ECO:0000256" key="6">
    <source>
        <dbReference type="ARBA" id="ARBA00023295"/>
    </source>
</evidence>
<evidence type="ECO:0000256" key="10">
    <source>
        <dbReference type="SAM" id="MobiDB-lite"/>
    </source>
</evidence>
<protein>
    <recommendedName>
        <fullName evidence="14">Exopolygalacturonase-like</fullName>
    </recommendedName>
</protein>
<evidence type="ECO:0000256" key="3">
    <source>
        <dbReference type="ARBA" id="ARBA00022512"/>
    </source>
</evidence>
<evidence type="ECO:0000313" key="12">
    <source>
        <dbReference type="EMBL" id="KAL3714630.1"/>
    </source>
</evidence>
<keyword evidence="5 9" id="KW-0378">Hydrolase</keyword>
<dbReference type="PANTHER" id="PTHR31375">
    <property type="match status" value="1"/>
</dbReference>
<dbReference type="GO" id="GO:0004553">
    <property type="term" value="F:hydrolase activity, hydrolyzing O-glycosyl compounds"/>
    <property type="evidence" value="ECO:0007669"/>
    <property type="project" value="UniProtKB-ARBA"/>
</dbReference>
<proteinExistence type="inferred from homology"/>
<evidence type="ECO:0000256" key="9">
    <source>
        <dbReference type="RuleBase" id="RU361169"/>
    </source>
</evidence>
<dbReference type="EMBL" id="JBJKBG010000011">
    <property type="protein sequence ID" value="KAL3714630.1"/>
    <property type="molecule type" value="Genomic_DNA"/>
</dbReference>
<dbReference type="AlphaFoldDB" id="A0ABD3II37"/>
<evidence type="ECO:0000256" key="11">
    <source>
        <dbReference type="SAM" id="SignalP"/>
    </source>
</evidence>
<dbReference type="Gene3D" id="2.160.20.10">
    <property type="entry name" value="Single-stranded right-handed beta-helix, Pectin lyase-like"/>
    <property type="match status" value="2"/>
</dbReference>